<keyword evidence="2" id="KW-1185">Reference proteome</keyword>
<dbReference type="EMBL" id="LK034319">
    <property type="protein sequence ID" value="CDY63565.1"/>
    <property type="molecule type" value="Genomic_DNA"/>
</dbReference>
<dbReference type="AlphaFoldDB" id="A0A078JC61"/>
<name>A0A078JC61_BRANA</name>
<dbReference type="Proteomes" id="UP000028999">
    <property type="component" value="Unassembled WGS sequence"/>
</dbReference>
<accession>A0A078JC61</accession>
<reference evidence="1 2" key="1">
    <citation type="journal article" date="2014" name="Science">
        <title>Plant genetics. Early allopolyploid evolution in the post-Neolithic Brassica napus oilseed genome.</title>
        <authorList>
            <person name="Chalhoub B."/>
            <person name="Denoeud F."/>
            <person name="Liu S."/>
            <person name="Parkin I.A."/>
            <person name="Tang H."/>
            <person name="Wang X."/>
            <person name="Chiquet J."/>
            <person name="Belcram H."/>
            <person name="Tong C."/>
            <person name="Samans B."/>
            <person name="Correa M."/>
            <person name="Da Silva C."/>
            <person name="Just J."/>
            <person name="Falentin C."/>
            <person name="Koh C.S."/>
            <person name="Le Clainche I."/>
            <person name="Bernard M."/>
            <person name="Bento P."/>
            <person name="Noel B."/>
            <person name="Labadie K."/>
            <person name="Alberti A."/>
            <person name="Charles M."/>
            <person name="Arnaud D."/>
            <person name="Guo H."/>
            <person name="Daviaud C."/>
            <person name="Alamery S."/>
            <person name="Jabbari K."/>
            <person name="Zhao M."/>
            <person name="Edger P.P."/>
            <person name="Chelaifa H."/>
            <person name="Tack D."/>
            <person name="Lassalle G."/>
            <person name="Mestiri I."/>
            <person name="Schnel N."/>
            <person name="Le Paslier M.C."/>
            <person name="Fan G."/>
            <person name="Renault V."/>
            <person name="Bayer P.E."/>
            <person name="Golicz A.A."/>
            <person name="Manoli S."/>
            <person name="Lee T.H."/>
            <person name="Thi V.H."/>
            <person name="Chalabi S."/>
            <person name="Hu Q."/>
            <person name="Fan C."/>
            <person name="Tollenaere R."/>
            <person name="Lu Y."/>
            <person name="Battail C."/>
            <person name="Shen J."/>
            <person name="Sidebottom C.H."/>
            <person name="Wang X."/>
            <person name="Canaguier A."/>
            <person name="Chauveau A."/>
            <person name="Berard A."/>
            <person name="Deniot G."/>
            <person name="Guan M."/>
            <person name="Liu Z."/>
            <person name="Sun F."/>
            <person name="Lim Y.P."/>
            <person name="Lyons E."/>
            <person name="Town C.D."/>
            <person name="Bancroft I."/>
            <person name="Wang X."/>
            <person name="Meng J."/>
            <person name="Ma J."/>
            <person name="Pires J.C."/>
            <person name="King G.J."/>
            <person name="Brunel D."/>
            <person name="Delourme R."/>
            <person name="Renard M."/>
            <person name="Aury J.M."/>
            <person name="Adams K.L."/>
            <person name="Batley J."/>
            <person name="Snowdon R.J."/>
            <person name="Tost J."/>
            <person name="Edwards D."/>
            <person name="Zhou Y."/>
            <person name="Hua W."/>
            <person name="Sharpe A.G."/>
            <person name="Paterson A.H."/>
            <person name="Guan C."/>
            <person name="Wincker P."/>
        </authorList>
    </citation>
    <scope>NUCLEOTIDE SEQUENCE [LARGE SCALE GENOMIC DNA]</scope>
    <source>
        <strain evidence="2">cv. Darmor-bzh</strain>
    </source>
</reference>
<sequence>MVSHTFFIFFSSQHITFNKYQRRQLT</sequence>
<evidence type="ECO:0000313" key="2">
    <source>
        <dbReference type="Proteomes" id="UP000028999"/>
    </source>
</evidence>
<organism evidence="1 2">
    <name type="scientific">Brassica napus</name>
    <name type="common">Rape</name>
    <dbReference type="NCBI Taxonomy" id="3708"/>
    <lineage>
        <taxon>Eukaryota</taxon>
        <taxon>Viridiplantae</taxon>
        <taxon>Streptophyta</taxon>
        <taxon>Embryophyta</taxon>
        <taxon>Tracheophyta</taxon>
        <taxon>Spermatophyta</taxon>
        <taxon>Magnoliopsida</taxon>
        <taxon>eudicotyledons</taxon>
        <taxon>Gunneridae</taxon>
        <taxon>Pentapetalae</taxon>
        <taxon>rosids</taxon>
        <taxon>malvids</taxon>
        <taxon>Brassicales</taxon>
        <taxon>Brassicaceae</taxon>
        <taxon>Brassiceae</taxon>
        <taxon>Brassica</taxon>
    </lineage>
</organism>
<dbReference type="PaxDb" id="3708-A0A078JC61"/>
<gene>
    <name evidence="1" type="primary">BnaCnng42330D</name>
    <name evidence="1" type="ORF">GSBRNA2T00039415001</name>
</gene>
<evidence type="ECO:0000313" key="1">
    <source>
        <dbReference type="EMBL" id="CDY63565.1"/>
    </source>
</evidence>
<proteinExistence type="predicted"/>
<dbReference type="Gramene" id="CDY63565">
    <property type="protein sequence ID" value="CDY63565"/>
    <property type="gene ID" value="GSBRNA2T00039415001"/>
</dbReference>
<protein>
    <submittedName>
        <fullName evidence="1">BnaCnng42330D protein</fullName>
    </submittedName>
</protein>